<evidence type="ECO:0000313" key="4">
    <source>
        <dbReference type="Proteomes" id="UP001152759"/>
    </source>
</evidence>
<dbReference type="PANTHER" id="PTHR31739">
    <property type="entry name" value="ENT-COPALYL DIPHOSPHATE SYNTHASE, CHLOROPLASTIC"/>
    <property type="match status" value="1"/>
</dbReference>
<dbReference type="InterPro" id="IPR008930">
    <property type="entry name" value="Terpenoid_cyclase/PrenylTrfase"/>
</dbReference>
<keyword evidence="1" id="KW-0677">Repeat</keyword>
<reference evidence="3" key="1">
    <citation type="submission" date="2021-12" db="EMBL/GenBank/DDBJ databases">
        <authorList>
            <person name="King R."/>
        </authorList>
    </citation>
    <scope>NUCLEOTIDE SEQUENCE</scope>
</reference>
<dbReference type="GO" id="GO:0010333">
    <property type="term" value="F:terpene synthase activity"/>
    <property type="evidence" value="ECO:0007669"/>
    <property type="project" value="InterPro"/>
</dbReference>
<name>A0A9P0F0N9_BEMTA</name>
<dbReference type="GO" id="GO:0016102">
    <property type="term" value="P:diterpenoid biosynthetic process"/>
    <property type="evidence" value="ECO:0007669"/>
    <property type="project" value="TreeGrafter"/>
</dbReference>
<dbReference type="Gene3D" id="1.50.10.160">
    <property type="match status" value="1"/>
</dbReference>
<dbReference type="Gene3D" id="1.50.10.20">
    <property type="match status" value="1"/>
</dbReference>
<evidence type="ECO:0000259" key="2">
    <source>
        <dbReference type="Pfam" id="PF00432"/>
    </source>
</evidence>
<dbReference type="Proteomes" id="UP001152759">
    <property type="component" value="Chromosome 3"/>
</dbReference>
<dbReference type="InterPro" id="IPR050148">
    <property type="entry name" value="Terpene_synthase-like"/>
</dbReference>
<feature type="domain" description="Prenyltransferase alpha-alpha toroid" evidence="2">
    <location>
        <begin position="405"/>
        <end position="479"/>
    </location>
</feature>
<organism evidence="3 4">
    <name type="scientific">Bemisia tabaci</name>
    <name type="common">Sweetpotato whitefly</name>
    <name type="synonym">Aleurodes tabaci</name>
    <dbReference type="NCBI Taxonomy" id="7038"/>
    <lineage>
        <taxon>Eukaryota</taxon>
        <taxon>Metazoa</taxon>
        <taxon>Ecdysozoa</taxon>
        <taxon>Arthropoda</taxon>
        <taxon>Hexapoda</taxon>
        <taxon>Insecta</taxon>
        <taxon>Pterygota</taxon>
        <taxon>Neoptera</taxon>
        <taxon>Paraneoptera</taxon>
        <taxon>Hemiptera</taxon>
        <taxon>Sternorrhyncha</taxon>
        <taxon>Aleyrodoidea</taxon>
        <taxon>Aleyrodidae</taxon>
        <taxon>Aleyrodinae</taxon>
        <taxon>Bemisia</taxon>
    </lineage>
</organism>
<gene>
    <name evidence="3" type="ORF">BEMITA_LOCUS5997</name>
</gene>
<dbReference type="SUPFAM" id="SSF48576">
    <property type="entry name" value="Terpenoid synthases"/>
    <property type="match status" value="1"/>
</dbReference>
<evidence type="ECO:0000256" key="1">
    <source>
        <dbReference type="ARBA" id="ARBA00022737"/>
    </source>
</evidence>
<dbReference type="PANTHER" id="PTHR31739:SF25">
    <property type="entry name" value="(E,E)-GERANYLLINALOOL SYNTHASE"/>
    <property type="match status" value="1"/>
</dbReference>
<dbReference type="AlphaFoldDB" id="A0A9P0F0N9"/>
<sequence>MPANSDYSQLIKVDKSIYNSIRESIFHVTQKLGSGIVNPVPYDTAWVARVPAKNTTQPAFPECLAWLRAHQNTDGGWGTKYPYCPYSDVLNTASSLLALTQWNYPEDKILIKNGVAALKKMVKQLPHIQTEDGAFEMIISGFVADARVLKLDLDFESFEWFSSIGKKKLADIKRDIITSKPNEFWTLLEAAHGMDLEVEAFRREINRYGLIAARPATTAFILRFARLKGLDFPEAEWKLKELCSQNGGGVPHVVPADNFELCYGLDLLIKAGINPTINIKHAVTQKCIDALRMRWDTARGIGISDNWPVADIECTQATSWILRQLEDNTLPIVEDTDSEKTRIDEENNILNTLSVYENILNVRQRKHSFGQQRPNFYIQRDGSLNNGSNISLFYSLLRFVFQHTDVSPNVTSRILDFLGHHQNSDGGWGGSGRSSLEETAYVCLSIFRLVQIKDNALDVIDFSKLITFINNTPIDAGNYSFWRCKVLYASPVLTEVAVNAAKYAIFQLQRLCIMTEALNENDFDIMEVEFWDENGILQCKSEFLLLKAEAERDDIEVSTIEIDNICKEVFQCDIIDAHIQKLIDISLDFSYSCRDIKMLAYDRAMDVLNTAFLFFIDDVIDFAPSTEEPSREIEQLMIVASHILKGRYTNLNQVPTFKVLGVSFLWKWLFYCREMVKKKNGKPEYISKILENFVFKGFLLGHKLRCNSIELTAKWYLQVSKTDVALIDIMAFNTIFEKDPIYISELENDALFVKYLDCACKAARLLSDAPSVLKDISMSLPENYCVRMLSDYNISLDHAIKNGTKKACKELLKMYSLRKVILSRNHEKSTKLKSLMRDIEHYVNGCFTWSLSTPRYQVGTKIYTKLPKSKIKYNSYTWRLCF</sequence>
<dbReference type="InterPro" id="IPR008949">
    <property type="entry name" value="Isoprenoid_synthase_dom_sf"/>
</dbReference>
<dbReference type="SUPFAM" id="SSF48239">
    <property type="entry name" value="Terpenoid cyclases/Protein prenyltransferases"/>
    <property type="match status" value="1"/>
</dbReference>
<dbReference type="EMBL" id="OU963864">
    <property type="protein sequence ID" value="CAH0386933.1"/>
    <property type="molecule type" value="Genomic_DNA"/>
</dbReference>
<dbReference type="Pfam" id="PF00432">
    <property type="entry name" value="Prenyltrans"/>
    <property type="match status" value="2"/>
</dbReference>
<dbReference type="GO" id="GO:0000287">
    <property type="term" value="F:magnesium ion binding"/>
    <property type="evidence" value="ECO:0007669"/>
    <property type="project" value="TreeGrafter"/>
</dbReference>
<feature type="domain" description="Prenyltransferase alpha-alpha toroid" evidence="2">
    <location>
        <begin position="62"/>
        <end position="148"/>
    </location>
</feature>
<protein>
    <recommendedName>
        <fullName evidence="2">Prenyltransferase alpha-alpha toroid domain-containing protein</fullName>
    </recommendedName>
</protein>
<keyword evidence="4" id="KW-1185">Reference proteome</keyword>
<proteinExistence type="predicted"/>
<dbReference type="Gene3D" id="1.10.600.10">
    <property type="entry name" value="Farnesyl Diphosphate Synthase"/>
    <property type="match status" value="1"/>
</dbReference>
<accession>A0A9P0F0N9</accession>
<evidence type="ECO:0000313" key="3">
    <source>
        <dbReference type="EMBL" id="CAH0386933.1"/>
    </source>
</evidence>
<dbReference type="InterPro" id="IPR001330">
    <property type="entry name" value="Prenyltrans"/>
</dbReference>